<dbReference type="PANTHER" id="PTHR38037">
    <property type="entry name" value="ZN_PROTEASE DOMAIN-CONTAINING PROTEIN"/>
    <property type="match status" value="1"/>
</dbReference>
<keyword evidence="5" id="KW-1185">Reference proteome</keyword>
<feature type="chain" id="PRO_5016896302" evidence="1">
    <location>
        <begin position="21"/>
        <end position="173"/>
    </location>
</feature>
<keyword evidence="1" id="KW-0732">Signal</keyword>
<dbReference type="EMBL" id="LNXT01000044">
    <property type="protein sequence ID" value="KTC68717.1"/>
    <property type="molecule type" value="Genomic_DNA"/>
</dbReference>
<dbReference type="PANTHER" id="PTHR38037:SF2">
    <property type="entry name" value="ATP-DEPENDENT ZINC PROTEASE DOMAIN-CONTAINING PROTEIN-RELATED"/>
    <property type="match status" value="1"/>
</dbReference>
<dbReference type="EMBL" id="UGNW01000001">
    <property type="protein sequence ID" value="STX30297.1"/>
    <property type="molecule type" value="Genomic_DNA"/>
</dbReference>
<evidence type="ECO:0000259" key="2">
    <source>
        <dbReference type="Pfam" id="PF05618"/>
    </source>
</evidence>
<sequence length="173" mass="19213">MRSWFFSVLMSILMSGYSMAAEKKIVYGYVEKALLVDKNLLVSAKLDTGAKSASLSAINIQPLIKDGKQYLQFTVPSKQGNVDFIAEYLGKVRIKVRAGEHLAGKIEPIRRPVVLVRIRMGNVEQNIPVNLTNRKRFIYPLLLGRDAINAFSGLVDPSAAFKIKMGKVGKDEV</sequence>
<evidence type="ECO:0000313" key="6">
    <source>
        <dbReference type="Proteomes" id="UP000255066"/>
    </source>
</evidence>
<feature type="domain" description="Retropepsin-like aspartic endopeptidase" evidence="2">
    <location>
        <begin position="26"/>
        <end position="161"/>
    </location>
</feature>
<dbReference type="Proteomes" id="UP000255066">
    <property type="component" value="Unassembled WGS sequence"/>
</dbReference>
<organism evidence="4 6">
    <name type="scientific">Legionella birminghamensis</name>
    <dbReference type="NCBI Taxonomy" id="28083"/>
    <lineage>
        <taxon>Bacteria</taxon>
        <taxon>Pseudomonadati</taxon>
        <taxon>Pseudomonadota</taxon>
        <taxon>Gammaproteobacteria</taxon>
        <taxon>Legionellales</taxon>
        <taxon>Legionellaceae</taxon>
        <taxon>Legionella</taxon>
    </lineage>
</organism>
<dbReference type="OrthoDB" id="8546610at2"/>
<evidence type="ECO:0000313" key="4">
    <source>
        <dbReference type="EMBL" id="STX30297.1"/>
    </source>
</evidence>
<evidence type="ECO:0000256" key="1">
    <source>
        <dbReference type="SAM" id="SignalP"/>
    </source>
</evidence>
<accession>A0A378I522</accession>
<dbReference type="Gene3D" id="2.40.70.10">
    <property type="entry name" value="Acid Proteases"/>
    <property type="match status" value="1"/>
</dbReference>
<dbReference type="SUPFAM" id="SSF50630">
    <property type="entry name" value="Acid proteases"/>
    <property type="match status" value="1"/>
</dbReference>
<dbReference type="InterPro" id="IPR008503">
    <property type="entry name" value="Asp_endopeptidase"/>
</dbReference>
<dbReference type="AlphaFoldDB" id="A0A378I522"/>
<proteinExistence type="predicted"/>
<dbReference type="Pfam" id="PF05618">
    <property type="entry name" value="Zn_protease"/>
    <property type="match status" value="1"/>
</dbReference>
<dbReference type="RefSeq" id="WP_058524263.1">
    <property type="nucleotide sequence ID" value="NZ_CAAAHV010000015.1"/>
</dbReference>
<gene>
    <name evidence="3" type="ORF">Lbir_2250</name>
    <name evidence="4" type="ORF">NCTC12437_00050</name>
</gene>
<protein>
    <submittedName>
        <fullName evidence="4">Secreted protein</fullName>
    </submittedName>
</protein>
<dbReference type="InterPro" id="IPR021109">
    <property type="entry name" value="Peptidase_aspartic_dom_sf"/>
</dbReference>
<evidence type="ECO:0000313" key="3">
    <source>
        <dbReference type="EMBL" id="KTC68717.1"/>
    </source>
</evidence>
<dbReference type="STRING" id="28083.Lbir_2250"/>
<reference evidence="3 5" key="1">
    <citation type="submission" date="2015-11" db="EMBL/GenBank/DDBJ databases">
        <title>Genomic analysis of 38 Legionella species identifies large and diverse effector repertoires.</title>
        <authorList>
            <person name="Burstein D."/>
            <person name="Amaro F."/>
            <person name="Zusman T."/>
            <person name="Lifshitz Z."/>
            <person name="Cohen O."/>
            <person name="Gilbert J.A."/>
            <person name="Pupko T."/>
            <person name="Shuman H.A."/>
            <person name="Segal G."/>
        </authorList>
    </citation>
    <scope>NUCLEOTIDE SEQUENCE [LARGE SCALE GENOMIC DNA]</scope>
    <source>
        <strain evidence="3 5">CDC#1407-AL-14</strain>
    </source>
</reference>
<feature type="signal peptide" evidence="1">
    <location>
        <begin position="1"/>
        <end position="20"/>
    </location>
</feature>
<evidence type="ECO:0000313" key="5">
    <source>
        <dbReference type="Proteomes" id="UP000054735"/>
    </source>
</evidence>
<name>A0A378I522_9GAMM</name>
<reference evidence="4 6" key="2">
    <citation type="submission" date="2018-06" db="EMBL/GenBank/DDBJ databases">
        <authorList>
            <consortium name="Pathogen Informatics"/>
            <person name="Doyle S."/>
        </authorList>
    </citation>
    <scope>NUCLEOTIDE SEQUENCE [LARGE SCALE GENOMIC DNA]</scope>
    <source>
        <strain evidence="4 6">NCTC12437</strain>
    </source>
</reference>
<dbReference type="Proteomes" id="UP000054735">
    <property type="component" value="Unassembled WGS sequence"/>
</dbReference>